<dbReference type="Proteomes" id="UP001298593">
    <property type="component" value="Unassembled WGS sequence"/>
</dbReference>
<keyword evidence="3" id="KW-1185">Reference proteome</keyword>
<evidence type="ECO:0000313" key="2">
    <source>
        <dbReference type="EMBL" id="MEB3033663.1"/>
    </source>
</evidence>
<evidence type="ECO:0000313" key="3">
    <source>
        <dbReference type="Proteomes" id="UP001298593"/>
    </source>
</evidence>
<accession>A0ABU5Y0C1</accession>
<proteinExistence type="predicted"/>
<sequence>MNGDEVAIRELLAQQVAGWNTGDPAAYAAVFAPDADYITFLGAHHRGRAAISASYAPLFANLLRGSRLEVEVTGLRFLTSDVALIHARAVVTRSSGRRSRGERVNTSVAVRTGDGWLLAASQNTTHRLLAQRLMRTLFYRHSGGSLA</sequence>
<evidence type="ECO:0000259" key="1">
    <source>
        <dbReference type="Pfam" id="PF14534"/>
    </source>
</evidence>
<dbReference type="InterPro" id="IPR027843">
    <property type="entry name" value="DUF4440"/>
</dbReference>
<dbReference type="SUPFAM" id="SSF54427">
    <property type="entry name" value="NTF2-like"/>
    <property type="match status" value="1"/>
</dbReference>
<name>A0ABU5Y0C1_9MYCO</name>
<gene>
    <name evidence="2" type="ORF">KV113_19070</name>
</gene>
<organism evidence="2 3">
    <name type="scientific">[Mycobacterium] nativiensis</name>
    <dbReference type="NCBI Taxonomy" id="2855503"/>
    <lineage>
        <taxon>Bacteria</taxon>
        <taxon>Bacillati</taxon>
        <taxon>Actinomycetota</taxon>
        <taxon>Actinomycetes</taxon>
        <taxon>Mycobacteriales</taxon>
        <taxon>Mycobacteriaceae</taxon>
        <taxon>Mycolicibacter</taxon>
    </lineage>
</organism>
<feature type="domain" description="DUF4440" evidence="1">
    <location>
        <begin position="8"/>
        <end position="118"/>
    </location>
</feature>
<dbReference type="RefSeq" id="WP_224974460.1">
    <property type="nucleotide sequence ID" value="NZ_JAYJJU010000021.1"/>
</dbReference>
<dbReference type="InterPro" id="IPR011944">
    <property type="entry name" value="Steroid_delta5-4_isomerase"/>
</dbReference>
<comment type="caution">
    <text evidence="2">The sequence shown here is derived from an EMBL/GenBank/DDBJ whole genome shotgun (WGS) entry which is preliminary data.</text>
</comment>
<dbReference type="Pfam" id="PF14534">
    <property type="entry name" value="DUF4440"/>
    <property type="match status" value="1"/>
</dbReference>
<dbReference type="Gene3D" id="3.10.450.50">
    <property type="match status" value="1"/>
</dbReference>
<reference evidence="2 3" key="1">
    <citation type="submission" date="2023-12" db="EMBL/GenBank/DDBJ databases">
        <title>Description of new species of Mycobacterium terrae complex isolated from sewage at the Sao Paulo Zoological Park Foundation in Brazil.</title>
        <authorList>
            <person name="Romagnoli C.L."/>
            <person name="Conceicao E.C."/>
            <person name="Machado E."/>
            <person name="Barreto L.B.P.F."/>
            <person name="Sharma A."/>
            <person name="Silva N.M."/>
            <person name="Marques L.E."/>
            <person name="Juliana M.A."/>
            <person name="Lourenco M.C.S."/>
            <person name="Digiampietri L.A."/>
            <person name="Suffys P.N."/>
            <person name="Viana-Niero C."/>
        </authorList>
    </citation>
    <scope>NUCLEOTIDE SEQUENCE [LARGE SCALE GENOMIC DNA]</scope>
    <source>
        <strain evidence="2 3">MYC340</strain>
    </source>
</reference>
<dbReference type="EMBL" id="JAYJJU010000021">
    <property type="protein sequence ID" value="MEB3033663.1"/>
    <property type="molecule type" value="Genomic_DNA"/>
</dbReference>
<protein>
    <submittedName>
        <fullName evidence="2">SgcJ/EcaC family oxidoreductase</fullName>
    </submittedName>
</protein>
<dbReference type="NCBIfam" id="TIGR02246">
    <property type="entry name" value="SgcJ/EcaC family oxidoreductase"/>
    <property type="match status" value="1"/>
</dbReference>
<dbReference type="InterPro" id="IPR032710">
    <property type="entry name" value="NTF2-like_dom_sf"/>
</dbReference>